<evidence type="ECO:0000256" key="1">
    <source>
        <dbReference type="SAM" id="MobiDB-lite"/>
    </source>
</evidence>
<dbReference type="PROSITE" id="PS01159">
    <property type="entry name" value="WW_DOMAIN_1"/>
    <property type="match status" value="1"/>
</dbReference>
<dbReference type="EMBL" id="BTRK01000001">
    <property type="protein sequence ID" value="GMR30223.1"/>
    <property type="molecule type" value="Genomic_DNA"/>
</dbReference>
<feature type="compositionally biased region" description="Low complexity" evidence="1">
    <location>
        <begin position="171"/>
        <end position="184"/>
    </location>
</feature>
<dbReference type="PROSITE" id="PS50020">
    <property type="entry name" value="WW_DOMAIN_2"/>
    <property type="match status" value="1"/>
</dbReference>
<feature type="region of interest" description="Disordered" evidence="1">
    <location>
        <begin position="1"/>
        <end position="23"/>
    </location>
</feature>
<protein>
    <recommendedName>
        <fullName evidence="2">WW domain-containing protein</fullName>
    </recommendedName>
</protein>
<feature type="non-terminal residue" evidence="3">
    <location>
        <position position="349"/>
    </location>
</feature>
<feature type="region of interest" description="Disordered" evidence="1">
    <location>
        <begin position="169"/>
        <end position="194"/>
    </location>
</feature>
<feature type="domain" description="WW" evidence="2">
    <location>
        <begin position="194"/>
        <end position="227"/>
    </location>
</feature>
<dbReference type="Gene3D" id="2.20.70.10">
    <property type="match status" value="1"/>
</dbReference>
<gene>
    <name evidence="3" type="ORF">PMAYCL1PPCAC_00418</name>
</gene>
<dbReference type="SUPFAM" id="SSF51045">
    <property type="entry name" value="WW domain"/>
    <property type="match status" value="1"/>
</dbReference>
<dbReference type="Proteomes" id="UP001328107">
    <property type="component" value="Unassembled WGS sequence"/>
</dbReference>
<proteinExistence type="predicted"/>
<feature type="compositionally biased region" description="Low complexity" evidence="1">
    <location>
        <begin position="142"/>
        <end position="154"/>
    </location>
</feature>
<dbReference type="InterPro" id="IPR036020">
    <property type="entry name" value="WW_dom_sf"/>
</dbReference>
<dbReference type="Pfam" id="PF00397">
    <property type="entry name" value="WW"/>
    <property type="match status" value="1"/>
</dbReference>
<feature type="region of interest" description="Disordered" evidence="1">
    <location>
        <begin position="142"/>
        <end position="161"/>
    </location>
</feature>
<evidence type="ECO:0000259" key="2">
    <source>
        <dbReference type="PROSITE" id="PS50020"/>
    </source>
</evidence>
<dbReference type="InterPro" id="IPR001202">
    <property type="entry name" value="WW_dom"/>
</dbReference>
<evidence type="ECO:0000313" key="3">
    <source>
        <dbReference type="EMBL" id="GMR30223.1"/>
    </source>
</evidence>
<sequence>MEGLTYGGTAPAMMPRHHKQVSKPHYNADAVNVNACSPAHTAHHQHTASLHAPTSRPVQIPQQPQQHMGFVSKSVSAIDQQFAYDNNAAPPMQPHHNRSTSYDVTHAAHYNPQGFPGYHGYVFGVWLTQQAHSHQELYGLGMQQQQPQQQPMQQPKEKSQSMDPIIVNSVQQQQQQQPQQMQQPRFETPSEIDMSLPPNWSIGHTEQGEIFFIDHSNQTTTWYDPRIPHHMQEERIRVQHGMQAANDPNAAAAAAQVAAHQQAMQQQQQQQQQHFMEIEYHPAAGQVPQQQQQPILDQSSDARIQSLQSEVNALHERQRELMQQGLYGSPQAMQYDHNVNNNLSGVSGK</sequence>
<evidence type="ECO:0000313" key="4">
    <source>
        <dbReference type="Proteomes" id="UP001328107"/>
    </source>
</evidence>
<dbReference type="AlphaFoldDB" id="A0AAN4Z1I8"/>
<keyword evidence="4" id="KW-1185">Reference proteome</keyword>
<dbReference type="CDD" id="cd00201">
    <property type="entry name" value="WW"/>
    <property type="match status" value="1"/>
</dbReference>
<organism evidence="3 4">
    <name type="scientific">Pristionchus mayeri</name>
    <dbReference type="NCBI Taxonomy" id="1317129"/>
    <lineage>
        <taxon>Eukaryota</taxon>
        <taxon>Metazoa</taxon>
        <taxon>Ecdysozoa</taxon>
        <taxon>Nematoda</taxon>
        <taxon>Chromadorea</taxon>
        <taxon>Rhabditida</taxon>
        <taxon>Rhabditina</taxon>
        <taxon>Diplogasteromorpha</taxon>
        <taxon>Diplogasteroidea</taxon>
        <taxon>Neodiplogasteridae</taxon>
        <taxon>Pristionchus</taxon>
    </lineage>
</organism>
<name>A0AAN4Z1I8_9BILA</name>
<dbReference type="SMART" id="SM00456">
    <property type="entry name" value="WW"/>
    <property type="match status" value="1"/>
</dbReference>
<reference evidence="4" key="1">
    <citation type="submission" date="2022-10" db="EMBL/GenBank/DDBJ databases">
        <title>Genome assembly of Pristionchus species.</title>
        <authorList>
            <person name="Yoshida K."/>
            <person name="Sommer R.J."/>
        </authorList>
    </citation>
    <scope>NUCLEOTIDE SEQUENCE [LARGE SCALE GENOMIC DNA]</scope>
    <source>
        <strain evidence="4">RS5460</strain>
    </source>
</reference>
<accession>A0AAN4Z1I8</accession>
<comment type="caution">
    <text evidence="3">The sequence shown here is derived from an EMBL/GenBank/DDBJ whole genome shotgun (WGS) entry which is preliminary data.</text>
</comment>